<name>A0AAD4BX25_BOLED</name>
<evidence type="ECO:0000313" key="3">
    <source>
        <dbReference type="Proteomes" id="UP001194468"/>
    </source>
</evidence>
<proteinExistence type="predicted"/>
<feature type="chain" id="PRO_5042168550" evidence="1">
    <location>
        <begin position="24"/>
        <end position="151"/>
    </location>
</feature>
<dbReference type="EMBL" id="WHUW01000009">
    <property type="protein sequence ID" value="KAF8442382.1"/>
    <property type="molecule type" value="Genomic_DNA"/>
</dbReference>
<feature type="signal peptide" evidence="1">
    <location>
        <begin position="1"/>
        <end position="23"/>
    </location>
</feature>
<dbReference type="Proteomes" id="UP001194468">
    <property type="component" value="Unassembled WGS sequence"/>
</dbReference>
<protein>
    <submittedName>
        <fullName evidence="2">Uncharacterized protein</fullName>
    </submittedName>
</protein>
<gene>
    <name evidence="2" type="ORF">L210DRAFT_1054278</name>
</gene>
<reference evidence="2" key="1">
    <citation type="submission" date="2019-10" db="EMBL/GenBank/DDBJ databases">
        <authorList>
            <consortium name="DOE Joint Genome Institute"/>
            <person name="Kuo A."/>
            <person name="Miyauchi S."/>
            <person name="Kiss E."/>
            <person name="Drula E."/>
            <person name="Kohler A."/>
            <person name="Sanchez-Garcia M."/>
            <person name="Andreopoulos B."/>
            <person name="Barry K.W."/>
            <person name="Bonito G."/>
            <person name="Buee M."/>
            <person name="Carver A."/>
            <person name="Chen C."/>
            <person name="Cichocki N."/>
            <person name="Clum A."/>
            <person name="Culley D."/>
            <person name="Crous P.W."/>
            <person name="Fauchery L."/>
            <person name="Girlanda M."/>
            <person name="Hayes R."/>
            <person name="Keri Z."/>
            <person name="LaButti K."/>
            <person name="Lipzen A."/>
            <person name="Lombard V."/>
            <person name="Magnuson J."/>
            <person name="Maillard F."/>
            <person name="Morin E."/>
            <person name="Murat C."/>
            <person name="Nolan M."/>
            <person name="Ohm R."/>
            <person name="Pangilinan J."/>
            <person name="Pereira M."/>
            <person name="Perotto S."/>
            <person name="Peter M."/>
            <person name="Riley R."/>
            <person name="Sitrit Y."/>
            <person name="Stielow B."/>
            <person name="Szollosi G."/>
            <person name="Zifcakova L."/>
            <person name="Stursova M."/>
            <person name="Spatafora J.W."/>
            <person name="Tedersoo L."/>
            <person name="Vaario L.-M."/>
            <person name="Yamada A."/>
            <person name="Yan M."/>
            <person name="Wang P."/>
            <person name="Xu J."/>
            <person name="Bruns T."/>
            <person name="Baldrian P."/>
            <person name="Vilgalys R."/>
            <person name="Henrissat B."/>
            <person name="Grigoriev I.V."/>
            <person name="Hibbett D."/>
            <person name="Nagy L.G."/>
            <person name="Martin F.M."/>
        </authorList>
    </citation>
    <scope>NUCLEOTIDE SEQUENCE</scope>
    <source>
        <strain evidence="2">BED1</strain>
    </source>
</reference>
<evidence type="ECO:0000256" key="1">
    <source>
        <dbReference type="SAM" id="SignalP"/>
    </source>
</evidence>
<organism evidence="2 3">
    <name type="scientific">Boletus edulis BED1</name>
    <dbReference type="NCBI Taxonomy" id="1328754"/>
    <lineage>
        <taxon>Eukaryota</taxon>
        <taxon>Fungi</taxon>
        <taxon>Dikarya</taxon>
        <taxon>Basidiomycota</taxon>
        <taxon>Agaricomycotina</taxon>
        <taxon>Agaricomycetes</taxon>
        <taxon>Agaricomycetidae</taxon>
        <taxon>Boletales</taxon>
        <taxon>Boletineae</taxon>
        <taxon>Boletaceae</taxon>
        <taxon>Boletoideae</taxon>
        <taxon>Boletus</taxon>
    </lineage>
</organism>
<accession>A0AAD4BX25</accession>
<dbReference type="AlphaFoldDB" id="A0AAD4BX25"/>
<keyword evidence="1" id="KW-0732">Signal</keyword>
<reference evidence="2" key="2">
    <citation type="journal article" date="2020" name="Nat. Commun.">
        <title>Large-scale genome sequencing of mycorrhizal fungi provides insights into the early evolution of symbiotic traits.</title>
        <authorList>
            <person name="Miyauchi S."/>
            <person name="Kiss E."/>
            <person name="Kuo A."/>
            <person name="Drula E."/>
            <person name="Kohler A."/>
            <person name="Sanchez-Garcia M."/>
            <person name="Morin E."/>
            <person name="Andreopoulos B."/>
            <person name="Barry K.W."/>
            <person name="Bonito G."/>
            <person name="Buee M."/>
            <person name="Carver A."/>
            <person name="Chen C."/>
            <person name="Cichocki N."/>
            <person name="Clum A."/>
            <person name="Culley D."/>
            <person name="Crous P.W."/>
            <person name="Fauchery L."/>
            <person name="Girlanda M."/>
            <person name="Hayes R.D."/>
            <person name="Keri Z."/>
            <person name="LaButti K."/>
            <person name="Lipzen A."/>
            <person name="Lombard V."/>
            <person name="Magnuson J."/>
            <person name="Maillard F."/>
            <person name="Murat C."/>
            <person name="Nolan M."/>
            <person name="Ohm R.A."/>
            <person name="Pangilinan J."/>
            <person name="Pereira M.F."/>
            <person name="Perotto S."/>
            <person name="Peter M."/>
            <person name="Pfister S."/>
            <person name="Riley R."/>
            <person name="Sitrit Y."/>
            <person name="Stielow J.B."/>
            <person name="Szollosi G."/>
            <person name="Zifcakova L."/>
            <person name="Stursova M."/>
            <person name="Spatafora J.W."/>
            <person name="Tedersoo L."/>
            <person name="Vaario L.M."/>
            <person name="Yamada A."/>
            <person name="Yan M."/>
            <person name="Wang P."/>
            <person name="Xu J."/>
            <person name="Bruns T."/>
            <person name="Baldrian P."/>
            <person name="Vilgalys R."/>
            <person name="Dunand C."/>
            <person name="Henrissat B."/>
            <person name="Grigoriev I.V."/>
            <person name="Hibbett D."/>
            <person name="Nagy L.G."/>
            <person name="Martin F.M."/>
        </authorList>
    </citation>
    <scope>NUCLEOTIDE SEQUENCE</scope>
    <source>
        <strain evidence="2">BED1</strain>
    </source>
</reference>
<sequence length="151" mass="16357">MAAGCSQFSFALSSGVLFGGTNGFSCTGGKFSEPGPKQHPNAPERNLRVLRTETVLGVALYKQVVLFHVPDTVTPSFLPELINHYDWVILDMAYFGRKEALSAVNLRVRNDNAGHGIVAEPPQGPSKDAVDRQNLSVVLENAAGFYSIEFC</sequence>
<comment type="caution">
    <text evidence="2">The sequence shown here is derived from an EMBL/GenBank/DDBJ whole genome shotgun (WGS) entry which is preliminary data.</text>
</comment>
<evidence type="ECO:0000313" key="2">
    <source>
        <dbReference type="EMBL" id="KAF8442382.1"/>
    </source>
</evidence>
<keyword evidence="3" id="KW-1185">Reference proteome</keyword>